<feature type="transmembrane region" description="Helical" evidence="7">
    <location>
        <begin position="60"/>
        <end position="86"/>
    </location>
</feature>
<gene>
    <name evidence="8" type="ORF">ADU59_06815</name>
</gene>
<dbReference type="InterPro" id="IPR034294">
    <property type="entry name" value="Aquaporin_transptr"/>
</dbReference>
<feature type="transmembrane region" description="Helical" evidence="7">
    <location>
        <begin position="98"/>
        <end position="117"/>
    </location>
</feature>
<keyword evidence="5 7" id="KW-0472">Membrane</keyword>
<keyword evidence="2 6" id="KW-0813">Transport</keyword>
<keyword evidence="3 6" id="KW-0812">Transmembrane</keyword>
<protein>
    <submittedName>
        <fullName evidence="8">MIP family channel protein</fullName>
    </submittedName>
</protein>
<dbReference type="SUPFAM" id="SSF81338">
    <property type="entry name" value="Aquaporin-like"/>
    <property type="match status" value="1"/>
</dbReference>
<dbReference type="EMBL" id="LGLV01000005">
    <property type="protein sequence ID" value="OBZ96079.1"/>
    <property type="molecule type" value="Genomic_DNA"/>
</dbReference>
<dbReference type="PATRIC" id="fig|1612624.7.peg.1436"/>
<dbReference type="GO" id="GO:0016020">
    <property type="term" value="C:membrane"/>
    <property type="evidence" value="ECO:0007669"/>
    <property type="project" value="UniProtKB-SubCell"/>
</dbReference>
<dbReference type="OrthoDB" id="9807293at2"/>
<comment type="similarity">
    <text evidence="6">Belongs to the MIP/aquaporin (TC 1.A.8) family.</text>
</comment>
<proteinExistence type="inferred from homology"/>
<comment type="caution">
    <text evidence="8">The sequence shown here is derived from an EMBL/GenBank/DDBJ whole genome shotgun (WGS) entry which is preliminary data.</text>
</comment>
<keyword evidence="9" id="KW-1185">Reference proteome</keyword>
<evidence type="ECO:0000256" key="4">
    <source>
        <dbReference type="ARBA" id="ARBA00022989"/>
    </source>
</evidence>
<dbReference type="Pfam" id="PF00230">
    <property type="entry name" value="MIP"/>
    <property type="match status" value="1"/>
</dbReference>
<dbReference type="PANTHER" id="PTHR45724:SF13">
    <property type="entry name" value="AQUAPORIN NIP1-1-RELATED"/>
    <property type="match status" value="1"/>
</dbReference>
<feature type="transmembrane region" description="Helical" evidence="7">
    <location>
        <begin position="161"/>
        <end position="186"/>
    </location>
</feature>
<evidence type="ECO:0000313" key="8">
    <source>
        <dbReference type="EMBL" id="OBZ96079.1"/>
    </source>
</evidence>
<dbReference type="GO" id="GO:0015267">
    <property type="term" value="F:channel activity"/>
    <property type="evidence" value="ECO:0007669"/>
    <property type="project" value="InterPro"/>
</dbReference>
<evidence type="ECO:0000256" key="7">
    <source>
        <dbReference type="SAM" id="Phobius"/>
    </source>
</evidence>
<feature type="transmembrane region" description="Helical" evidence="7">
    <location>
        <begin position="20"/>
        <end position="40"/>
    </location>
</feature>
<dbReference type="PRINTS" id="PR00783">
    <property type="entry name" value="MINTRINSICP"/>
</dbReference>
<accession>A0A1C7P4C8</accession>
<dbReference type="Proteomes" id="UP000093111">
    <property type="component" value="Unassembled WGS sequence"/>
</dbReference>
<evidence type="ECO:0000256" key="3">
    <source>
        <dbReference type="ARBA" id="ARBA00022692"/>
    </source>
</evidence>
<dbReference type="InterPro" id="IPR023271">
    <property type="entry name" value="Aquaporin-like"/>
</dbReference>
<organism evidence="8 9">
    <name type="scientific">Pararhizobium polonicum</name>
    <dbReference type="NCBI Taxonomy" id="1612624"/>
    <lineage>
        <taxon>Bacteria</taxon>
        <taxon>Pseudomonadati</taxon>
        <taxon>Pseudomonadota</taxon>
        <taxon>Alphaproteobacteria</taxon>
        <taxon>Hyphomicrobiales</taxon>
        <taxon>Rhizobiaceae</taxon>
        <taxon>Rhizobium/Agrobacterium group</taxon>
        <taxon>Pararhizobium</taxon>
    </lineage>
</organism>
<dbReference type="AlphaFoldDB" id="A0A1C7P4C8"/>
<dbReference type="PANTHER" id="PTHR45724">
    <property type="entry name" value="AQUAPORIN NIP2-1"/>
    <property type="match status" value="1"/>
</dbReference>
<evidence type="ECO:0000313" key="9">
    <source>
        <dbReference type="Proteomes" id="UP000093111"/>
    </source>
</evidence>
<evidence type="ECO:0000256" key="6">
    <source>
        <dbReference type="RuleBase" id="RU000477"/>
    </source>
</evidence>
<evidence type="ECO:0000256" key="5">
    <source>
        <dbReference type="ARBA" id="ARBA00023136"/>
    </source>
</evidence>
<dbReference type="RefSeq" id="WP_068953005.1">
    <property type="nucleotide sequence ID" value="NZ_LGLV01000005.1"/>
</dbReference>
<feature type="transmembrane region" description="Helical" evidence="7">
    <location>
        <begin position="137"/>
        <end position="154"/>
    </location>
</feature>
<dbReference type="STRING" id="1612624.ADU59_06815"/>
<feature type="transmembrane region" description="Helical" evidence="7">
    <location>
        <begin position="206"/>
        <end position="226"/>
    </location>
</feature>
<keyword evidence="4 7" id="KW-1133">Transmembrane helix</keyword>
<evidence type="ECO:0000256" key="2">
    <source>
        <dbReference type="ARBA" id="ARBA00022448"/>
    </source>
</evidence>
<reference evidence="8 9" key="1">
    <citation type="journal article" date="2016" name="Syst. Appl. Microbiol.">
        <title>Pararhizobium polonicum sp. nov. isolated from tumors on stone fruit rootstocks.</title>
        <authorList>
            <person name="Pulawska J."/>
            <person name="Kuzmanovic N."/>
            <person name="Willems A."/>
            <person name="Pothier J.F."/>
        </authorList>
    </citation>
    <scope>NUCLEOTIDE SEQUENCE [LARGE SCALE GENOMIC DNA]</scope>
    <source>
        <strain evidence="8 9">F5.1</strain>
    </source>
</reference>
<name>A0A1C7P4C8_9HYPH</name>
<dbReference type="InterPro" id="IPR000425">
    <property type="entry name" value="MIP"/>
</dbReference>
<sequence length="239" mass="25378">MSDGVEQRRSPDIQLRRRIVAEALGTGLLVATVVGSGIMADTLTNDAALALLGNTLATGAILVVLITLFGPISGAHLNPAVSLIFVLKGDLPWRDFGFYVAAQIVGGIAGTVAAHLMFDLPIIEASLKVRTGGAQWFSEWVATFGLVATILAGIRFEQRSVAWLVGLYITAAYWFTASTSFANPAVALARSLTNTFSGIRPLDLPGFVIAEFLGALCAFALMSWLLRQPSTNVDLRDPS</sequence>
<dbReference type="Gene3D" id="1.20.1080.10">
    <property type="entry name" value="Glycerol uptake facilitator protein"/>
    <property type="match status" value="2"/>
</dbReference>
<evidence type="ECO:0000256" key="1">
    <source>
        <dbReference type="ARBA" id="ARBA00004141"/>
    </source>
</evidence>
<comment type="subcellular location">
    <subcellularLocation>
        <location evidence="1">Membrane</location>
        <topology evidence="1">Multi-pass membrane protein</topology>
    </subcellularLocation>
</comment>